<dbReference type="NCBIfam" id="NF002616">
    <property type="entry name" value="PRK02268.1-2"/>
    <property type="match status" value="1"/>
</dbReference>
<dbReference type="EMBL" id="BJMU01000009">
    <property type="protein sequence ID" value="GEB83293.1"/>
    <property type="molecule type" value="Genomic_DNA"/>
</dbReference>
<name>A0A4Y3TNH8_9PROT</name>
<dbReference type="AlphaFoldDB" id="A0A4Y3TNH8"/>
<dbReference type="CDD" id="cd21132">
    <property type="entry name" value="EVE-like"/>
    <property type="match status" value="1"/>
</dbReference>
<keyword evidence="4" id="KW-1185">Reference proteome</keyword>
<dbReference type="HAMAP" id="MF_00771">
    <property type="entry name" value="UPF0310"/>
    <property type="match status" value="1"/>
</dbReference>
<accession>A0A4Y3TNH8</accession>
<protein>
    <recommendedName>
        <fullName evidence="1">UPF0310 protein AOR01nite_17700</fullName>
    </recommendedName>
</protein>
<gene>
    <name evidence="3" type="ORF">AOR01nite_17700</name>
</gene>
<organism evidence="3 4">
    <name type="scientific">Acetobacter orleanensis</name>
    <dbReference type="NCBI Taxonomy" id="104099"/>
    <lineage>
        <taxon>Bacteria</taxon>
        <taxon>Pseudomonadati</taxon>
        <taxon>Pseudomonadota</taxon>
        <taxon>Alphaproteobacteria</taxon>
        <taxon>Acetobacterales</taxon>
        <taxon>Acetobacteraceae</taxon>
        <taxon>Acetobacter</taxon>
    </lineage>
</organism>
<proteinExistence type="inferred from homology"/>
<evidence type="ECO:0000256" key="1">
    <source>
        <dbReference type="HAMAP-Rule" id="MF_00771"/>
    </source>
</evidence>
<comment type="caution">
    <text evidence="3">The sequence shown here is derived from an EMBL/GenBank/DDBJ whole genome shotgun (WGS) entry which is preliminary data.</text>
</comment>
<dbReference type="Pfam" id="PF01878">
    <property type="entry name" value="EVE"/>
    <property type="match status" value="1"/>
</dbReference>
<sequence>MSNAARHWVAVASAEHVALGRSLGIMQVCHGKAAPLCRIVPGDQVIYYSPVLRFGGKDRFQAFTAIGTVVDTPPYQVEMTTGFRPWRRDVQWHDARETPIRPLLGRLAFTRDSTNWGYRFRFGVFEITSDDAALIATAMMADVTGSSRLSSQQLLTVGSDLPLWRDVTVEGLPRDAEFGA</sequence>
<dbReference type="InterPro" id="IPR002740">
    <property type="entry name" value="EVE_domain"/>
</dbReference>
<dbReference type="Gene3D" id="3.10.590.10">
    <property type="entry name" value="ph1033 like domains"/>
    <property type="match status" value="1"/>
</dbReference>
<dbReference type="SUPFAM" id="SSF88697">
    <property type="entry name" value="PUA domain-like"/>
    <property type="match status" value="1"/>
</dbReference>
<evidence type="ECO:0000313" key="3">
    <source>
        <dbReference type="EMBL" id="GEB83293.1"/>
    </source>
</evidence>
<comment type="similarity">
    <text evidence="1">Belongs to the UPF0310 family.</text>
</comment>
<dbReference type="InterPro" id="IPR015947">
    <property type="entry name" value="PUA-like_sf"/>
</dbReference>
<dbReference type="OrthoDB" id="9793567at2"/>
<dbReference type="Proteomes" id="UP000317617">
    <property type="component" value="Unassembled WGS sequence"/>
</dbReference>
<evidence type="ECO:0000259" key="2">
    <source>
        <dbReference type="Pfam" id="PF01878"/>
    </source>
</evidence>
<evidence type="ECO:0000313" key="4">
    <source>
        <dbReference type="Proteomes" id="UP000317617"/>
    </source>
</evidence>
<feature type="domain" description="EVE" evidence="2">
    <location>
        <begin position="7"/>
        <end position="137"/>
    </location>
</feature>
<reference evidence="3 4" key="1">
    <citation type="submission" date="2019-06" db="EMBL/GenBank/DDBJ databases">
        <title>Whole genome shotgun sequence of Acetobacter orleanensis NBRC 13752.</title>
        <authorList>
            <person name="Hosoyama A."/>
            <person name="Uohara A."/>
            <person name="Ohji S."/>
            <person name="Ichikawa N."/>
        </authorList>
    </citation>
    <scope>NUCLEOTIDE SEQUENCE [LARGE SCALE GENOMIC DNA]</scope>
    <source>
        <strain evidence="3 4">NBRC 13752</strain>
    </source>
</reference>
<dbReference type="InterPro" id="IPR022996">
    <property type="entry name" value="UPF0310"/>
</dbReference>